<dbReference type="SUPFAM" id="SSF51261">
    <property type="entry name" value="Duplicated hybrid motif"/>
    <property type="match status" value="1"/>
</dbReference>
<dbReference type="CDD" id="cd12797">
    <property type="entry name" value="M23_peptidase"/>
    <property type="match status" value="1"/>
</dbReference>
<evidence type="ECO:0000256" key="1">
    <source>
        <dbReference type="SAM" id="Coils"/>
    </source>
</evidence>
<feature type="coiled-coil region" evidence="1">
    <location>
        <begin position="212"/>
        <end position="246"/>
    </location>
</feature>
<dbReference type="InterPro" id="IPR016047">
    <property type="entry name" value="M23ase_b-sheet_dom"/>
</dbReference>
<accession>A0A1F6DLF3</accession>
<dbReference type="InterPro" id="IPR050570">
    <property type="entry name" value="Cell_wall_metabolism_enzyme"/>
</dbReference>
<feature type="coiled-coil region" evidence="1">
    <location>
        <begin position="33"/>
        <end position="123"/>
    </location>
</feature>
<protein>
    <recommendedName>
        <fullName evidence="2">M23ase beta-sheet core domain-containing protein</fullName>
    </recommendedName>
</protein>
<evidence type="ECO:0000313" key="3">
    <source>
        <dbReference type="EMBL" id="OGG62265.1"/>
    </source>
</evidence>
<evidence type="ECO:0000259" key="2">
    <source>
        <dbReference type="Pfam" id="PF01551"/>
    </source>
</evidence>
<dbReference type="PANTHER" id="PTHR21666">
    <property type="entry name" value="PEPTIDASE-RELATED"/>
    <property type="match status" value="1"/>
</dbReference>
<dbReference type="InterPro" id="IPR011055">
    <property type="entry name" value="Dup_hybrid_motif"/>
</dbReference>
<dbReference type="PANTHER" id="PTHR21666:SF270">
    <property type="entry name" value="MUREIN HYDROLASE ACTIVATOR ENVC"/>
    <property type="match status" value="1"/>
</dbReference>
<dbReference type="AlphaFoldDB" id="A0A1F6DLF3"/>
<name>A0A1F6DLF3_9BACT</name>
<keyword evidence="1" id="KW-0175">Coiled coil</keyword>
<organism evidence="3 4">
    <name type="scientific">Candidatus Kaiserbacteria bacterium RIFCSPHIGHO2_02_FULL_49_34</name>
    <dbReference type="NCBI Taxonomy" id="1798491"/>
    <lineage>
        <taxon>Bacteria</taxon>
        <taxon>Candidatus Kaiseribacteriota</taxon>
    </lineage>
</organism>
<dbReference type="EMBL" id="MFLE01000008">
    <property type="protein sequence ID" value="OGG62265.1"/>
    <property type="molecule type" value="Genomic_DNA"/>
</dbReference>
<evidence type="ECO:0000313" key="4">
    <source>
        <dbReference type="Proteomes" id="UP000176511"/>
    </source>
</evidence>
<dbReference type="Gene3D" id="6.10.250.3150">
    <property type="match status" value="1"/>
</dbReference>
<sequence>MKWIGSFIFGMVLMLYGGVSVHAQNVDALRAQIDAGKSELTDIDAQINALKKELSVVGSEKSTLQSAIKKLETERKKVLADISYTEKRITITDLEITELSENIRSKEKEIATQESAIAEVIRRLHEHDGVSPIIAFLQNDTLGEFWRVLDELIVVREDMQRASSKLSDARSELESQRGTAEDKRSDLLTLSDQFKDQQKVLSNTTQEKSSLLKQTQNKESEYQKQLKAKQDARAKIEAELRDFESKIQFILDPSSIPVAGTAVFSWPIAKPIITQYFGGTEFAKQNASVYAGRPYHPGIDIGAARGTKIFAPADGIVRATGNTDLAKGCWAWGKWTLIDHNNGLASLYAHQDVQSVSAGQSIKRGDVIGYVGNTGYSTGPHLHLTVYAKAAVEVKTFGATACASVPRPTAPTSAYLDPMSYLPAI</sequence>
<reference evidence="3 4" key="1">
    <citation type="journal article" date="2016" name="Nat. Commun.">
        <title>Thousands of microbial genomes shed light on interconnected biogeochemical processes in an aquifer system.</title>
        <authorList>
            <person name="Anantharaman K."/>
            <person name="Brown C.T."/>
            <person name="Hug L.A."/>
            <person name="Sharon I."/>
            <person name="Castelle C.J."/>
            <person name="Probst A.J."/>
            <person name="Thomas B.C."/>
            <person name="Singh A."/>
            <person name="Wilkins M.J."/>
            <person name="Karaoz U."/>
            <person name="Brodie E.L."/>
            <person name="Williams K.H."/>
            <person name="Hubbard S.S."/>
            <person name="Banfield J.F."/>
        </authorList>
    </citation>
    <scope>NUCLEOTIDE SEQUENCE [LARGE SCALE GENOMIC DNA]</scope>
</reference>
<proteinExistence type="predicted"/>
<dbReference type="Gene3D" id="2.70.70.10">
    <property type="entry name" value="Glucose Permease (Domain IIA)"/>
    <property type="match status" value="1"/>
</dbReference>
<comment type="caution">
    <text evidence="3">The sequence shown here is derived from an EMBL/GenBank/DDBJ whole genome shotgun (WGS) entry which is preliminary data.</text>
</comment>
<dbReference type="Pfam" id="PF01551">
    <property type="entry name" value="Peptidase_M23"/>
    <property type="match status" value="1"/>
</dbReference>
<dbReference type="Proteomes" id="UP000176511">
    <property type="component" value="Unassembled WGS sequence"/>
</dbReference>
<gene>
    <name evidence="3" type="ORF">A3C87_02545</name>
</gene>
<dbReference type="STRING" id="1798491.A3C87_02545"/>
<dbReference type="GO" id="GO:0004222">
    <property type="term" value="F:metalloendopeptidase activity"/>
    <property type="evidence" value="ECO:0007669"/>
    <property type="project" value="TreeGrafter"/>
</dbReference>
<feature type="domain" description="M23ase beta-sheet core" evidence="2">
    <location>
        <begin position="295"/>
        <end position="389"/>
    </location>
</feature>